<dbReference type="EMBL" id="KZ502730">
    <property type="protein sequence ID" value="PKU73674.1"/>
    <property type="molecule type" value="Genomic_DNA"/>
</dbReference>
<name>A0A2I0WDD4_9ASPA</name>
<sequence>MSKSLFISFDVHIQVQVPSSNKGEDRLCKSNLEEESNAVINNSIEEVAGNNMLEQVITDGTIQIPIAKGGKKEVHSEEGWSCAELISQRKIEEVVAAGSAEGIPSFKNKFDALGTLAEEGEILVENITPVIQFQEEITTQKSLPKATDPNKDGTRSIEDSSSTFKKKGMKQLKGLGPINLKTRNRKTDNNVKEKEEKSSPLIHQ</sequence>
<organism evidence="2 3">
    <name type="scientific">Dendrobium catenatum</name>
    <dbReference type="NCBI Taxonomy" id="906689"/>
    <lineage>
        <taxon>Eukaryota</taxon>
        <taxon>Viridiplantae</taxon>
        <taxon>Streptophyta</taxon>
        <taxon>Embryophyta</taxon>
        <taxon>Tracheophyta</taxon>
        <taxon>Spermatophyta</taxon>
        <taxon>Magnoliopsida</taxon>
        <taxon>Liliopsida</taxon>
        <taxon>Asparagales</taxon>
        <taxon>Orchidaceae</taxon>
        <taxon>Epidendroideae</taxon>
        <taxon>Malaxideae</taxon>
        <taxon>Dendrobiinae</taxon>
        <taxon>Dendrobium</taxon>
    </lineage>
</organism>
<protein>
    <submittedName>
        <fullName evidence="2">Uncharacterized protein</fullName>
    </submittedName>
</protein>
<proteinExistence type="predicted"/>
<reference evidence="2 3" key="2">
    <citation type="journal article" date="2017" name="Nature">
        <title>The Apostasia genome and the evolution of orchids.</title>
        <authorList>
            <person name="Zhang G.Q."/>
            <person name="Liu K.W."/>
            <person name="Li Z."/>
            <person name="Lohaus R."/>
            <person name="Hsiao Y.Y."/>
            <person name="Niu S.C."/>
            <person name="Wang J.Y."/>
            <person name="Lin Y.C."/>
            <person name="Xu Q."/>
            <person name="Chen L.J."/>
            <person name="Yoshida K."/>
            <person name="Fujiwara S."/>
            <person name="Wang Z.W."/>
            <person name="Zhang Y.Q."/>
            <person name="Mitsuda N."/>
            <person name="Wang M."/>
            <person name="Liu G.H."/>
            <person name="Pecoraro L."/>
            <person name="Huang H.X."/>
            <person name="Xiao X.J."/>
            <person name="Lin M."/>
            <person name="Wu X.Y."/>
            <person name="Wu W.L."/>
            <person name="Chen Y.Y."/>
            <person name="Chang S.B."/>
            <person name="Sakamoto S."/>
            <person name="Ohme-Takagi M."/>
            <person name="Yagi M."/>
            <person name="Zeng S.J."/>
            <person name="Shen C.Y."/>
            <person name="Yeh C.M."/>
            <person name="Luo Y.B."/>
            <person name="Tsai W.C."/>
            <person name="Van de Peer Y."/>
            <person name="Liu Z.J."/>
        </authorList>
    </citation>
    <scope>NUCLEOTIDE SEQUENCE [LARGE SCALE GENOMIC DNA]</scope>
    <source>
        <tissue evidence="2">The whole plant</tissue>
    </source>
</reference>
<feature type="compositionally biased region" description="Basic and acidic residues" evidence="1">
    <location>
        <begin position="148"/>
        <end position="158"/>
    </location>
</feature>
<evidence type="ECO:0000313" key="3">
    <source>
        <dbReference type="Proteomes" id="UP000233837"/>
    </source>
</evidence>
<evidence type="ECO:0000313" key="2">
    <source>
        <dbReference type="EMBL" id="PKU73674.1"/>
    </source>
</evidence>
<reference evidence="2 3" key="1">
    <citation type="journal article" date="2016" name="Sci. Rep.">
        <title>The Dendrobium catenatum Lindl. genome sequence provides insights into polysaccharide synthase, floral development and adaptive evolution.</title>
        <authorList>
            <person name="Zhang G.Q."/>
            <person name="Xu Q."/>
            <person name="Bian C."/>
            <person name="Tsai W.C."/>
            <person name="Yeh C.M."/>
            <person name="Liu K.W."/>
            <person name="Yoshida K."/>
            <person name="Zhang L.S."/>
            <person name="Chang S.B."/>
            <person name="Chen F."/>
            <person name="Shi Y."/>
            <person name="Su Y.Y."/>
            <person name="Zhang Y.Q."/>
            <person name="Chen L.J."/>
            <person name="Yin Y."/>
            <person name="Lin M."/>
            <person name="Huang H."/>
            <person name="Deng H."/>
            <person name="Wang Z.W."/>
            <person name="Zhu S.L."/>
            <person name="Zhao X."/>
            <person name="Deng C."/>
            <person name="Niu S.C."/>
            <person name="Huang J."/>
            <person name="Wang M."/>
            <person name="Liu G.H."/>
            <person name="Yang H.J."/>
            <person name="Xiao X.J."/>
            <person name="Hsiao Y.Y."/>
            <person name="Wu W.L."/>
            <person name="Chen Y.Y."/>
            <person name="Mitsuda N."/>
            <person name="Ohme-Takagi M."/>
            <person name="Luo Y.B."/>
            <person name="Van de Peer Y."/>
            <person name="Liu Z.J."/>
        </authorList>
    </citation>
    <scope>NUCLEOTIDE SEQUENCE [LARGE SCALE GENOMIC DNA]</scope>
    <source>
        <tissue evidence="2">The whole plant</tissue>
    </source>
</reference>
<keyword evidence="3" id="KW-1185">Reference proteome</keyword>
<dbReference type="Proteomes" id="UP000233837">
    <property type="component" value="Unassembled WGS sequence"/>
</dbReference>
<gene>
    <name evidence="2" type="ORF">MA16_Dca024919</name>
</gene>
<feature type="region of interest" description="Disordered" evidence="1">
    <location>
        <begin position="141"/>
        <end position="204"/>
    </location>
</feature>
<evidence type="ECO:0000256" key="1">
    <source>
        <dbReference type="SAM" id="MobiDB-lite"/>
    </source>
</evidence>
<accession>A0A2I0WDD4</accession>
<dbReference type="AlphaFoldDB" id="A0A2I0WDD4"/>
<feature type="compositionally biased region" description="Basic and acidic residues" evidence="1">
    <location>
        <begin position="185"/>
        <end position="198"/>
    </location>
</feature>